<dbReference type="OMA" id="FNDEVAN"/>
<dbReference type="GeneID" id="14550638"/>
<proteinExistence type="predicted"/>
<dbReference type="Gene3D" id="3.40.50.150">
    <property type="entry name" value="Vaccinia Virus protein VP39"/>
    <property type="match status" value="1"/>
</dbReference>
<evidence type="ECO:0000313" key="2">
    <source>
        <dbReference type="EMBL" id="ALU29496.1"/>
    </source>
</evidence>
<dbReference type="EMBL" id="CP013695">
    <property type="protein sequence ID" value="ALU32225.1"/>
    <property type="molecule type" value="Genomic_DNA"/>
</dbReference>
<dbReference type="SUPFAM" id="SSF53335">
    <property type="entry name" value="S-adenosyl-L-methionine-dependent methyltransferases"/>
    <property type="match status" value="1"/>
</dbReference>
<gene>
    <name evidence="2" type="ORF">ATY89_05735</name>
    <name evidence="3" type="ORF">ATZ20_08760</name>
</gene>
<dbReference type="STRING" id="1435377.SUSAZ_00520"/>
<dbReference type="Proteomes" id="UP000060043">
    <property type="component" value="Chromosome"/>
</dbReference>
<organism evidence="2">
    <name type="scientific">Sulfolobus acidocaldarius</name>
    <dbReference type="NCBI Taxonomy" id="2285"/>
    <lineage>
        <taxon>Archaea</taxon>
        <taxon>Thermoproteota</taxon>
        <taxon>Thermoprotei</taxon>
        <taxon>Sulfolobales</taxon>
        <taxon>Sulfolobaceae</taxon>
        <taxon>Sulfolobus</taxon>
    </lineage>
</organism>
<dbReference type="Pfam" id="PF08241">
    <property type="entry name" value="Methyltransf_11"/>
    <property type="match status" value="1"/>
</dbReference>
<evidence type="ECO:0000259" key="1">
    <source>
        <dbReference type="Pfam" id="PF08241"/>
    </source>
</evidence>
<accession>A0A0U3GMD0</accession>
<dbReference type="OrthoDB" id="1018at2157"/>
<evidence type="ECO:0000313" key="3">
    <source>
        <dbReference type="EMBL" id="ALU32225.1"/>
    </source>
</evidence>
<feature type="domain" description="Methyltransferase type 11" evidence="1">
    <location>
        <begin position="87"/>
        <end position="175"/>
    </location>
</feature>
<sequence>MLNLFKCPIDGSKLIEKWKCERGHSFVEMEGIINFVYSDVKLNDILERVSGIYENIWAPLGLFVSSGHRYSEIMNNAGKFVSGDTVIDIGTGTGKLFDYTICNYCFGVDISSKFLRILKKKRPKVVALRADVNKLPFNDEVANGVSAMFMLHLLPSKVTALREIYRVLKPKGKFVASILTRNNTVSSILASWWKIDLHQVEYYVQLFNEIGFSNINYVRLGAWSYITCTKT</sequence>
<evidence type="ECO:0000313" key="4">
    <source>
        <dbReference type="Proteomes" id="UP000060043"/>
    </source>
</evidence>
<dbReference type="Proteomes" id="UP000065473">
    <property type="component" value="Chromosome"/>
</dbReference>
<dbReference type="EMBL" id="CP013694">
    <property type="protein sequence ID" value="ALU29496.1"/>
    <property type="molecule type" value="Genomic_DNA"/>
</dbReference>
<dbReference type="CDD" id="cd02440">
    <property type="entry name" value="AdoMet_MTases"/>
    <property type="match status" value="1"/>
</dbReference>
<dbReference type="InterPro" id="IPR013216">
    <property type="entry name" value="Methyltransf_11"/>
</dbReference>
<dbReference type="PaxDb" id="1435377-SUSAZ_00520"/>
<dbReference type="AlphaFoldDB" id="A0A0U3GMD0"/>
<protein>
    <recommendedName>
        <fullName evidence="1">Methyltransferase type 11 domain-containing protein</fullName>
    </recommendedName>
</protein>
<name>A0A0U3GMD0_9CREN</name>
<dbReference type="InterPro" id="IPR029063">
    <property type="entry name" value="SAM-dependent_MTases_sf"/>
</dbReference>
<dbReference type="RefSeq" id="WP_011277034.1">
    <property type="nucleotide sequence ID" value="NZ_BHWZ01000001.1"/>
</dbReference>
<dbReference type="PANTHER" id="PTHR43591">
    <property type="entry name" value="METHYLTRANSFERASE"/>
    <property type="match status" value="1"/>
</dbReference>
<reference evidence="2 4" key="1">
    <citation type="submission" date="2015-12" db="EMBL/GenBank/DDBJ databases">
        <title>A stable core within a dynamic pangenome in Sulfolobus acidocaldarius.</title>
        <authorList>
            <person name="Anderson R."/>
            <person name="Kouris A."/>
            <person name="Seward C."/>
            <person name="Campbell K."/>
            <person name="Whitaker R."/>
        </authorList>
    </citation>
    <scope>NUCLEOTIDE SEQUENCE [LARGE SCALE GENOMIC DNA]</scope>
    <source>
        <strain evidence="2">GG12-C01-09</strain>
        <strain evidence="3 4">NG05B_CO5_07</strain>
    </source>
</reference>
<dbReference type="GO" id="GO:0008757">
    <property type="term" value="F:S-adenosylmethionine-dependent methyltransferase activity"/>
    <property type="evidence" value="ECO:0007669"/>
    <property type="project" value="InterPro"/>
</dbReference>